<comment type="caution">
    <text evidence="1">The sequence shown here is derived from an EMBL/GenBank/DDBJ whole genome shotgun (WGS) entry which is preliminary data.</text>
</comment>
<gene>
    <name evidence="1" type="ORF">S01H1_15427</name>
</gene>
<name>X0TAY1_9ZZZZ</name>
<accession>X0TAY1</accession>
<proteinExistence type="predicted"/>
<dbReference type="EMBL" id="BARS01008052">
    <property type="protein sequence ID" value="GAF73230.1"/>
    <property type="molecule type" value="Genomic_DNA"/>
</dbReference>
<organism evidence="1">
    <name type="scientific">marine sediment metagenome</name>
    <dbReference type="NCBI Taxonomy" id="412755"/>
    <lineage>
        <taxon>unclassified sequences</taxon>
        <taxon>metagenomes</taxon>
        <taxon>ecological metagenomes</taxon>
    </lineage>
</organism>
<reference evidence="1" key="1">
    <citation type="journal article" date="2014" name="Front. Microbiol.">
        <title>High frequency of phylogenetically diverse reductive dehalogenase-homologous genes in deep subseafloor sedimentary metagenomes.</title>
        <authorList>
            <person name="Kawai M."/>
            <person name="Futagami T."/>
            <person name="Toyoda A."/>
            <person name="Takaki Y."/>
            <person name="Nishi S."/>
            <person name="Hori S."/>
            <person name="Arai W."/>
            <person name="Tsubouchi T."/>
            <person name="Morono Y."/>
            <person name="Uchiyama I."/>
            <person name="Ito T."/>
            <person name="Fujiyama A."/>
            <person name="Inagaki F."/>
            <person name="Takami H."/>
        </authorList>
    </citation>
    <scope>NUCLEOTIDE SEQUENCE</scope>
    <source>
        <strain evidence="1">Expedition CK06-06</strain>
    </source>
</reference>
<sequence length="75" mass="8309">MFVSGVELIVDKKKADLEASLKAAQNLDTFDIEDLDGNDIRKSVLVAFSELVDLRFLDEILKDVIGEEIDSGPIE</sequence>
<evidence type="ECO:0000313" key="1">
    <source>
        <dbReference type="EMBL" id="GAF73230.1"/>
    </source>
</evidence>
<dbReference type="AlphaFoldDB" id="X0TAY1"/>
<protein>
    <submittedName>
        <fullName evidence="1">Uncharacterized protein</fullName>
    </submittedName>
</protein>